<evidence type="ECO:0000256" key="1">
    <source>
        <dbReference type="ARBA" id="ARBA00004141"/>
    </source>
</evidence>
<dbReference type="Proteomes" id="UP000217199">
    <property type="component" value="Unassembled WGS sequence"/>
</dbReference>
<dbReference type="OrthoDB" id="6730379at2759"/>
<dbReference type="PANTHER" id="PTHR43791">
    <property type="entry name" value="PERMEASE-RELATED"/>
    <property type="match status" value="1"/>
</dbReference>
<dbReference type="GO" id="GO:0016020">
    <property type="term" value="C:membrane"/>
    <property type="evidence" value="ECO:0007669"/>
    <property type="project" value="UniProtKB-SubCell"/>
</dbReference>
<accession>A0A286UXL2</accession>
<keyword evidence="3 6" id="KW-0812">Transmembrane</keyword>
<feature type="transmembrane region" description="Helical" evidence="6">
    <location>
        <begin position="160"/>
        <end position="180"/>
    </location>
</feature>
<feature type="transmembrane region" description="Helical" evidence="6">
    <location>
        <begin position="334"/>
        <end position="351"/>
    </location>
</feature>
<dbReference type="Pfam" id="PF07690">
    <property type="entry name" value="MFS_1"/>
    <property type="match status" value="1"/>
</dbReference>
<evidence type="ECO:0000256" key="2">
    <source>
        <dbReference type="ARBA" id="ARBA00022448"/>
    </source>
</evidence>
<feature type="transmembrane region" description="Helical" evidence="6">
    <location>
        <begin position="358"/>
        <end position="378"/>
    </location>
</feature>
<comment type="subcellular location">
    <subcellularLocation>
        <location evidence="1">Membrane</location>
        <topology evidence="1">Multi-pass membrane protein</topology>
    </subcellularLocation>
</comment>
<name>A0A286UXL2_9AGAM</name>
<evidence type="ECO:0000256" key="3">
    <source>
        <dbReference type="ARBA" id="ARBA00022692"/>
    </source>
</evidence>
<dbReference type="Gene3D" id="1.20.1250.20">
    <property type="entry name" value="MFS general substrate transporter like domains"/>
    <property type="match status" value="2"/>
</dbReference>
<evidence type="ECO:0000256" key="5">
    <source>
        <dbReference type="ARBA" id="ARBA00023136"/>
    </source>
</evidence>
<feature type="transmembrane region" description="Helical" evidence="6">
    <location>
        <begin position="384"/>
        <end position="407"/>
    </location>
</feature>
<evidence type="ECO:0000313" key="9">
    <source>
        <dbReference type="Proteomes" id="UP000217199"/>
    </source>
</evidence>
<feature type="transmembrane region" description="Helical" evidence="6">
    <location>
        <begin position="223"/>
        <end position="245"/>
    </location>
</feature>
<dbReference type="PANTHER" id="PTHR43791:SF70">
    <property type="entry name" value="MAJOR FACILITATOR SUPERFAMILY (MFS) PROFILE DOMAIN-CONTAINING PROTEIN"/>
    <property type="match status" value="1"/>
</dbReference>
<dbReference type="STRING" id="2282107.A0A286UXL2"/>
<dbReference type="SUPFAM" id="SSF103473">
    <property type="entry name" value="MFS general substrate transporter"/>
    <property type="match status" value="1"/>
</dbReference>
<gene>
    <name evidence="8" type="ORF">PNOK_0140800</name>
</gene>
<organism evidence="8 9">
    <name type="scientific">Pyrrhoderma noxium</name>
    <dbReference type="NCBI Taxonomy" id="2282107"/>
    <lineage>
        <taxon>Eukaryota</taxon>
        <taxon>Fungi</taxon>
        <taxon>Dikarya</taxon>
        <taxon>Basidiomycota</taxon>
        <taxon>Agaricomycotina</taxon>
        <taxon>Agaricomycetes</taxon>
        <taxon>Hymenochaetales</taxon>
        <taxon>Hymenochaetaceae</taxon>
        <taxon>Pyrrhoderma</taxon>
    </lineage>
</organism>
<feature type="transmembrane region" description="Helical" evidence="6">
    <location>
        <begin position="419"/>
        <end position="440"/>
    </location>
</feature>
<dbReference type="InterPro" id="IPR036259">
    <property type="entry name" value="MFS_trans_sf"/>
</dbReference>
<feature type="transmembrane region" description="Helical" evidence="6">
    <location>
        <begin position="294"/>
        <end position="314"/>
    </location>
</feature>
<dbReference type="AlphaFoldDB" id="A0A286UXL2"/>
<feature type="transmembrane region" description="Helical" evidence="6">
    <location>
        <begin position="60"/>
        <end position="77"/>
    </location>
</feature>
<dbReference type="GO" id="GO:0022857">
    <property type="term" value="F:transmembrane transporter activity"/>
    <property type="evidence" value="ECO:0007669"/>
    <property type="project" value="InterPro"/>
</dbReference>
<dbReference type="InParanoid" id="A0A286UXL2"/>
<dbReference type="PROSITE" id="PS50850">
    <property type="entry name" value="MFS"/>
    <property type="match status" value="1"/>
</dbReference>
<evidence type="ECO:0000256" key="6">
    <source>
        <dbReference type="SAM" id="Phobius"/>
    </source>
</evidence>
<keyword evidence="9" id="KW-1185">Reference proteome</keyword>
<feature type="domain" description="Major facilitator superfamily (MFS) profile" evidence="7">
    <location>
        <begin position="64"/>
        <end position="479"/>
    </location>
</feature>
<evidence type="ECO:0000259" key="7">
    <source>
        <dbReference type="PROSITE" id="PS50850"/>
    </source>
</evidence>
<protein>
    <submittedName>
        <fullName evidence="8">MFS general substrate transporter</fullName>
    </submittedName>
</protein>
<reference evidence="8 9" key="1">
    <citation type="journal article" date="2017" name="Mol. Ecol.">
        <title>Comparative and population genomic landscape of Phellinus noxius: A hypervariable fungus causing root rot in trees.</title>
        <authorList>
            <person name="Chung C.L."/>
            <person name="Lee T.J."/>
            <person name="Akiba M."/>
            <person name="Lee H.H."/>
            <person name="Kuo T.H."/>
            <person name="Liu D."/>
            <person name="Ke H.M."/>
            <person name="Yokoi T."/>
            <person name="Roa M.B."/>
            <person name="Lu M.J."/>
            <person name="Chang Y.Y."/>
            <person name="Ann P.J."/>
            <person name="Tsai J.N."/>
            <person name="Chen C.Y."/>
            <person name="Tzean S.S."/>
            <person name="Ota Y."/>
            <person name="Hattori T."/>
            <person name="Sahashi N."/>
            <person name="Liou R.F."/>
            <person name="Kikuchi T."/>
            <person name="Tsai I.J."/>
        </authorList>
    </citation>
    <scope>NUCLEOTIDE SEQUENCE [LARGE SCALE GENOMIC DNA]</scope>
    <source>
        <strain evidence="8 9">FFPRI411160</strain>
    </source>
</reference>
<dbReference type="InterPro" id="IPR020846">
    <property type="entry name" value="MFS_dom"/>
</dbReference>
<proteinExistence type="predicted"/>
<feature type="transmembrane region" description="Helical" evidence="6">
    <location>
        <begin position="192"/>
        <end position="211"/>
    </location>
</feature>
<dbReference type="EMBL" id="NBII01000001">
    <property type="protein sequence ID" value="PAV24340.1"/>
    <property type="molecule type" value="Genomic_DNA"/>
</dbReference>
<sequence>MRRTQSEKEPIQVIEHTAPDAVTANQTELATNVGLGQFIEAQKKGIALTPEVNRKIVIKLDAYVLSIMFFTSILQFLDKTALNYANLFGIRTDLGLSGSEYSWLASLFYLGYLIAQFPASYLFSKLPTGKLLGVCIILWGITILVFTWSSNFTGAAVCRFLLGVLEAPITPGITLAVGHWWTRDEAALRYNIIYSALGWAGIIGSLMSTGISTGGDNTLVKKWQLVFLVLGSITTVWGFVVFLLLPDSPVDAKFFTHEERLFATARVASNQVGIKSGEFKLYQVRSSLYDFKTWCIVISIFAAGIPNGVISNFSTELIRNLGFSTIKTTLMDCIGNAFQVFGLISGGYIASHIKNTRILVASVGNIACLIAAALLAYLPEDRTWMRLVAFWFTNLQSVSFALGLNMITVNMSGYTKKRLTSALTFISYCAGNVVGPQFVLQSQAPRFSTATKAMMIGFVGKTVCHAALGVFMLLVNKQRDDKLNETSGSVIDAEAERHEAETRGMMDQTEFENKAFRYVL</sequence>
<keyword evidence="5 6" id="KW-0472">Membrane</keyword>
<comment type="caution">
    <text evidence="8">The sequence shown here is derived from an EMBL/GenBank/DDBJ whole genome shotgun (WGS) entry which is preliminary data.</text>
</comment>
<feature type="transmembrane region" description="Helical" evidence="6">
    <location>
        <begin position="452"/>
        <end position="475"/>
    </location>
</feature>
<feature type="transmembrane region" description="Helical" evidence="6">
    <location>
        <begin position="101"/>
        <end position="124"/>
    </location>
</feature>
<keyword evidence="4 6" id="KW-1133">Transmembrane helix</keyword>
<evidence type="ECO:0000256" key="4">
    <source>
        <dbReference type="ARBA" id="ARBA00022989"/>
    </source>
</evidence>
<evidence type="ECO:0000313" key="8">
    <source>
        <dbReference type="EMBL" id="PAV24340.1"/>
    </source>
</evidence>
<feature type="transmembrane region" description="Helical" evidence="6">
    <location>
        <begin position="131"/>
        <end position="148"/>
    </location>
</feature>
<keyword evidence="2" id="KW-0813">Transport</keyword>
<dbReference type="InterPro" id="IPR011701">
    <property type="entry name" value="MFS"/>
</dbReference>